<comment type="caution">
    <text evidence="2">The sequence shown here is derived from an EMBL/GenBank/DDBJ whole genome shotgun (WGS) entry which is preliminary data.</text>
</comment>
<dbReference type="EMBL" id="JAHYIQ010000020">
    <property type="protein sequence ID" value="KAK1123637.1"/>
    <property type="molecule type" value="Genomic_DNA"/>
</dbReference>
<sequence>MGRVRGSSLGGHPKWRFVEGSQVETGSVREEPRPNLDSKARGEAHLTRINLETELGTVCPPVQVQVQGSDTGARYAG</sequence>
<accession>A0AA40KKF5</accession>
<dbReference type="AlphaFoldDB" id="A0AA40KKF5"/>
<organism evidence="2 3">
    <name type="scientific">Melipona bicolor</name>
    <dbReference type="NCBI Taxonomy" id="60889"/>
    <lineage>
        <taxon>Eukaryota</taxon>
        <taxon>Metazoa</taxon>
        <taxon>Ecdysozoa</taxon>
        <taxon>Arthropoda</taxon>
        <taxon>Hexapoda</taxon>
        <taxon>Insecta</taxon>
        <taxon>Pterygota</taxon>
        <taxon>Neoptera</taxon>
        <taxon>Endopterygota</taxon>
        <taxon>Hymenoptera</taxon>
        <taxon>Apocrita</taxon>
        <taxon>Aculeata</taxon>
        <taxon>Apoidea</taxon>
        <taxon>Anthophila</taxon>
        <taxon>Apidae</taxon>
        <taxon>Melipona</taxon>
    </lineage>
</organism>
<reference evidence="2" key="1">
    <citation type="submission" date="2021-10" db="EMBL/GenBank/DDBJ databases">
        <title>Melipona bicolor Genome sequencing and assembly.</title>
        <authorList>
            <person name="Araujo N.S."/>
            <person name="Arias M.C."/>
        </authorList>
    </citation>
    <scope>NUCLEOTIDE SEQUENCE</scope>
    <source>
        <strain evidence="2">USP_2M_L1-L4_2017</strain>
        <tissue evidence="2">Whole body</tissue>
    </source>
</reference>
<evidence type="ECO:0000256" key="1">
    <source>
        <dbReference type="SAM" id="MobiDB-lite"/>
    </source>
</evidence>
<name>A0AA40KKF5_9HYME</name>
<dbReference type="Proteomes" id="UP001177670">
    <property type="component" value="Unassembled WGS sequence"/>
</dbReference>
<gene>
    <name evidence="2" type="ORF">K0M31_008336</name>
</gene>
<feature type="compositionally biased region" description="Basic and acidic residues" evidence="1">
    <location>
        <begin position="27"/>
        <end position="41"/>
    </location>
</feature>
<feature type="region of interest" description="Disordered" evidence="1">
    <location>
        <begin position="1"/>
        <end position="41"/>
    </location>
</feature>
<protein>
    <submittedName>
        <fullName evidence="2">Uncharacterized protein</fullName>
    </submittedName>
</protein>
<proteinExistence type="predicted"/>
<keyword evidence="3" id="KW-1185">Reference proteome</keyword>
<evidence type="ECO:0000313" key="3">
    <source>
        <dbReference type="Proteomes" id="UP001177670"/>
    </source>
</evidence>
<evidence type="ECO:0000313" key="2">
    <source>
        <dbReference type="EMBL" id="KAK1123637.1"/>
    </source>
</evidence>